<dbReference type="InterPro" id="IPR028082">
    <property type="entry name" value="Peripla_BP_I"/>
</dbReference>
<dbReference type="Proteomes" id="UP000288028">
    <property type="component" value="Unassembled WGS sequence"/>
</dbReference>
<name>A0A430AST6_9ENTE</name>
<organism evidence="5 6">
    <name type="scientific">Vagococcus carniphilus</name>
    <dbReference type="NCBI Taxonomy" id="218144"/>
    <lineage>
        <taxon>Bacteria</taxon>
        <taxon>Bacillati</taxon>
        <taxon>Bacillota</taxon>
        <taxon>Bacilli</taxon>
        <taxon>Lactobacillales</taxon>
        <taxon>Enterococcaceae</taxon>
        <taxon>Vagococcus</taxon>
    </lineage>
</organism>
<dbReference type="GO" id="GO:0003700">
    <property type="term" value="F:DNA-binding transcription factor activity"/>
    <property type="evidence" value="ECO:0007669"/>
    <property type="project" value="TreeGrafter"/>
</dbReference>
<protein>
    <submittedName>
        <fullName evidence="5">LacI family transcriptional regulator</fullName>
    </submittedName>
</protein>
<dbReference type="SUPFAM" id="SSF53822">
    <property type="entry name" value="Periplasmic binding protein-like I"/>
    <property type="match status" value="1"/>
</dbReference>
<dbReference type="InterPro" id="IPR046335">
    <property type="entry name" value="LacI/GalR-like_sensor"/>
</dbReference>
<dbReference type="Pfam" id="PF13377">
    <property type="entry name" value="Peripla_BP_3"/>
    <property type="match status" value="1"/>
</dbReference>
<dbReference type="InterPro" id="IPR000843">
    <property type="entry name" value="HTH_LacI"/>
</dbReference>
<keyword evidence="4" id="KW-0804">Transcription</keyword>
<keyword evidence="3" id="KW-0238">DNA-binding</keyword>
<dbReference type="SMART" id="SM00354">
    <property type="entry name" value="HTH_LACI"/>
    <property type="match status" value="1"/>
</dbReference>
<dbReference type="AlphaFoldDB" id="A0A430AST6"/>
<dbReference type="PRINTS" id="PR00036">
    <property type="entry name" value="HTHLACI"/>
</dbReference>
<keyword evidence="1" id="KW-0678">Repressor</keyword>
<dbReference type="PROSITE" id="PS00356">
    <property type="entry name" value="HTH_LACI_1"/>
    <property type="match status" value="1"/>
</dbReference>
<evidence type="ECO:0000256" key="2">
    <source>
        <dbReference type="ARBA" id="ARBA00023015"/>
    </source>
</evidence>
<dbReference type="InterPro" id="IPR010982">
    <property type="entry name" value="Lambda_DNA-bd_dom_sf"/>
</dbReference>
<keyword evidence="6" id="KW-1185">Reference proteome</keyword>
<reference evidence="5 6" key="1">
    <citation type="submission" date="2017-05" db="EMBL/GenBank/DDBJ databases">
        <title>Vagococcus spp. assemblies.</title>
        <authorList>
            <person name="Gulvik C.A."/>
        </authorList>
    </citation>
    <scope>NUCLEOTIDE SEQUENCE [LARGE SCALE GENOMIC DNA]</scope>
    <source>
        <strain evidence="5 6">SS1714</strain>
    </source>
</reference>
<dbReference type="PANTHER" id="PTHR30146">
    <property type="entry name" value="LACI-RELATED TRANSCRIPTIONAL REPRESSOR"/>
    <property type="match status" value="1"/>
</dbReference>
<gene>
    <name evidence="5" type="ORF">CBF28_12785</name>
</gene>
<comment type="caution">
    <text evidence="5">The sequence shown here is derived from an EMBL/GenBank/DDBJ whole genome shotgun (WGS) entry which is preliminary data.</text>
</comment>
<dbReference type="Pfam" id="PF00356">
    <property type="entry name" value="LacI"/>
    <property type="match status" value="1"/>
</dbReference>
<evidence type="ECO:0000313" key="5">
    <source>
        <dbReference type="EMBL" id="RSU11121.1"/>
    </source>
</evidence>
<dbReference type="Gene3D" id="1.10.260.40">
    <property type="entry name" value="lambda repressor-like DNA-binding domains"/>
    <property type="match status" value="1"/>
</dbReference>
<dbReference type="SUPFAM" id="SSF47413">
    <property type="entry name" value="lambda repressor-like DNA-binding domains"/>
    <property type="match status" value="1"/>
</dbReference>
<dbReference type="GeneID" id="95579259"/>
<dbReference type="EMBL" id="NGKB01000015">
    <property type="protein sequence ID" value="RSU11121.1"/>
    <property type="molecule type" value="Genomic_DNA"/>
</dbReference>
<keyword evidence="2" id="KW-0805">Transcription regulation</keyword>
<evidence type="ECO:0000256" key="1">
    <source>
        <dbReference type="ARBA" id="ARBA00022491"/>
    </source>
</evidence>
<dbReference type="CDD" id="cd01392">
    <property type="entry name" value="HTH_LacI"/>
    <property type="match status" value="1"/>
</dbReference>
<dbReference type="OrthoDB" id="9775106at2"/>
<dbReference type="Gene3D" id="3.40.50.2300">
    <property type="match status" value="2"/>
</dbReference>
<evidence type="ECO:0000256" key="3">
    <source>
        <dbReference type="ARBA" id="ARBA00023125"/>
    </source>
</evidence>
<dbReference type="PROSITE" id="PS50932">
    <property type="entry name" value="HTH_LACI_2"/>
    <property type="match status" value="1"/>
</dbReference>
<evidence type="ECO:0000313" key="6">
    <source>
        <dbReference type="Proteomes" id="UP000288028"/>
    </source>
</evidence>
<dbReference type="RefSeq" id="WP_126795888.1">
    <property type="nucleotide sequence ID" value="NZ_CP060720.1"/>
</dbReference>
<sequence length="334" mass="37700">MKITIKDIAEISGVSTTTVSQILNNKGQRFSEETKRRVMKAVEENDYNPDYFAKNMINRESKTVGMIVPDVTDLFFSKVIEGVEAYLTKKDYMILLCNSNHSNEMEKNYIKQLLNRSVAGVILASPNAMELETSLKSSPYILIDRGINTRVEGNLLVKEYEGSYESVQYLIDAGHKKIGMLTNESGYYEMTDRYRAYVQCLKDNKLIYHGEYIEDGPVTIEGGYEAAKRLLERTDITALCCGNDQMAIGTYRAAYELGLKIPEDLSVIGFDDLEISSYLNPPLTTVAQPAFEIGYTAATYLFQSINSPEQKIPNRTFETEFIVRGSTTTVDKKK</sequence>
<accession>A0A430AST6</accession>
<proteinExistence type="predicted"/>
<dbReference type="PANTHER" id="PTHR30146:SF148">
    <property type="entry name" value="HTH-TYPE TRANSCRIPTIONAL REPRESSOR PURR-RELATED"/>
    <property type="match status" value="1"/>
</dbReference>
<evidence type="ECO:0000256" key="4">
    <source>
        <dbReference type="ARBA" id="ARBA00023163"/>
    </source>
</evidence>
<dbReference type="GO" id="GO:0000976">
    <property type="term" value="F:transcription cis-regulatory region binding"/>
    <property type="evidence" value="ECO:0007669"/>
    <property type="project" value="TreeGrafter"/>
</dbReference>